<dbReference type="STRING" id="355548.SAMN04487945_0275"/>
<organism evidence="2 3">
    <name type="scientific">Halobacterium jilantaiense</name>
    <dbReference type="NCBI Taxonomy" id="355548"/>
    <lineage>
        <taxon>Archaea</taxon>
        <taxon>Methanobacteriati</taxon>
        <taxon>Methanobacteriota</taxon>
        <taxon>Stenosarchaea group</taxon>
        <taxon>Halobacteria</taxon>
        <taxon>Halobacteriales</taxon>
        <taxon>Halobacteriaceae</taxon>
        <taxon>Halobacterium</taxon>
    </lineage>
</organism>
<dbReference type="Pfam" id="PF01370">
    <property type="entry name" value="Epimerase"/>
    <property type="match status" value="1"/>
</dbReference>
<gene>
    <name evidence="2" type="ORF">SAMN04487945_0275</name>
</gene>
<dbReference type="OrthoDB" id="4907at2157"/>
<dbReference type="SUPFAM" id="SSF51735">
    <property type="entry name" value="NAD(P)-binding Rossmann-fold domains"/>
    <property type="match status" value="1"/>
</dbReference>
<dbReference type="Gene3D" id="3.90.25.10">
    <property type="entry name" value="UDP-galactose 4-epimerase, domain 1"/>
    <property type="match status" value="1"/>
</dbReference>
<name>A0A1I0MRE6_9EURY</name>
<dbReference type="AlphaFoldDB" id="A0A1I0MRE6"/>
<sequence>MPGTPHQRVDAGDLRNQTVLVTGGAGFVGGHLADALVDDNDVRVLDDFSNGRRETIPEGAAVIEGDVRDADTVRAAVDGVDVVFHQAGLVSVPASVEDPRASQSANVTGTLHVLEAAREADARVVVASSVAVYGDPVDTPISEDDPKRPLSPYGVDKLAIDHYTRRYHDLYGLDTVALRYFNVYGPGQQAGDYSGVVSTFLEQAGCGQPLTVHGSGAQTRDFVHVSDVVRANVAAATTENVGRAYNVGTGDSIQIRELAELVRSVTGADVDVVHTEARDGDIARSEADAARARRDLDWASTVRLADGLRGLAETAARVQ</sequence>
<dbReference type="PRINTS" id="PR01713">
    <property type="entry name" value="NUCEPIMERASE"/>
</dbReference>
<evidence type="ECO:0000313" key="3">
    <source>
        <dbReference type="Proteomes" id="UP000198518"/>
    </source>
</evidence>
<dbReference type="RefSeq" id="WP_089667355.1">
    <property type="nucleotide sequence ID" value="NZ_FOJA01000001.1"/>
</dbReference>
<protein>
    <submittedName>
        <fullName evidence="2">UDP-glucose 4-epimerase</fullName>
    </submittedName>
</protein>
<evidence type="ECO:0000313" key="2">
    <source>
        <dbReference type="EMBL" id="SEV90669.1"/>
    </source>
</evidence>
<proteinExistence type="predicted"/>
<dbReference type="PANTHER" id="PTHR43245">
    <property type="entry name" value="BIFUNCTIONAL POLYMYXIN RESISTANCE PROTEIN ARNA"/>
    <property type="match status" value="1"/>
</dbReference>
<dbReference type="EMBL" id="FOJA01000001">
    <property type="protein sequence ID" value="SEV90669.1"/>
    <property type="molecule type" value="Genomic_DNA"/>
</dbReference>
<reference evidence="2 3" key="1">
    <citation type="submission" date="2016-10" db="EMBL/GenBank/DDBJ databases">
        <authorList>
            <person name="de Groot N.N."/>
        </authorList>
    </citation>
    <scope>NUCLEOTIDE SEQUENCE [LARGE SCALE GENOMIC DNA]</scope>
    <source>
        <strain evidence="2 3">CGMCC 1.5337</strain>
    </source>
</reference>
<dbReference type="PANTHER" id="PTHR43245:SF13">
    <property type="entry name" value="UDP-D-APIOSE_UDP-D-XYLOSE SYNTHASE 2"/>
    <property type="match status" value="1"/>
</dbReference>
<dbReference type="InterPro" id="IPR050177">
    <property type="entry name" value="Lipid_A_modif_metabolic_enz"/>
</dbReference>
<dbReference type="Gene3D" id="3.40.50.720">
    <property type="entry name" value="NAD(P)-binding Rossmann-like Domain"/>
    <property type="match status" value="1"/>
</dbReference>
<dbReference type="InterPro" id="IPR036291">
    <property type="entry name" value="NAD(P)-bd_dom_sf"/>
</dbReference>
<dbReference type="Proteomes" id="UP000198518">
    <property type="component" value="Unassembled WGS sequence"/>
</dbReference>
<evidence type="ECO:0000259" key="1">
    <source>
        <dbReference type="Pfam" id="PF01370"/>
    </source>
</evidence>
<accession>A0A1I0MRE6</accession>
<keyword evidence="3" id="KW-1185">Reference proteome</keyword>
<dbReference type="InterPro" id="IPR001509">
    <property type="entry name" value="Epimerase_deHydtase"/>
</dbReference>
<feature type="domain" description="NAD-dependent epimerase/dehydratase" evidence="1">
    <location>
        <begin position="19"/>
        <end position="248"/>
    </location>
</feature>